<dbReference type="GO" id="GO:0016020">
    <property type="term" value="C:membrane"/>
    <property type="evidence" value="ECO:0007669"/>
    <property type="project" value="UniProtKB-SubCell"/>
</dbReference>
<feature type="domain" description="Methyl-accepting transducer" evidence="6">
    <location>
        <begin position="146"/>
        <end position="382"/>
    </location>
</feature>
<keyword evidence="5" id="KW-0812">Transmembrane</keyword>
<dbReference type="RefSeq" id="WP_124935911.1">
    <property type="nucleotide sequence ID" value="NZ_RJVQ01000002.1"/>
</dbReference>
<name>A0A3N9THN5_9VIBR</name>
<organism evidence="8 9">
    <name type="scientific">Vibrio viridaestus</name>
    <dbReference type="NCBI Taxonomy" id="2487322"/>
    <lineage>
        <taxon>Bacteria</taxon>
        <taxon>Pseudomonadati</taxon>
        <taxon>Pseudomonadota</taxon>
        <taxon>Gammaproteobacteria</taxon>
        <taxon>Vibrionales</taxon>
        <taxon>Vibrionaceae</taxon>
        <taxon>Vibrio</taxon>
    </lineage>
</organism>
<dbReference type="EMBL" id="RJVQ01000002">
    <property type="protein sequence ID" value="RQW63791.1"/>
    <property type="molecule type" value="Genomic_DNA"/>
</dbReference>
<keyword evidence="5" id="KW-0472">Membrane</keyword>
<evidence type="ECO:0000259" key="7">
    <source>
        <dbReference type="PROSITE" id="PS50885"/>
    </source>
</evidence>
<comment type="subcellular location">
    <subcellularLocation>
        <location evidence="1">Membrane</location>
    </subcellularLocation>
</comment>
<dbReference type="Pfam" id="PF00015">
    <property type="entry name" value="MCPsignal"/>
    <property type="match status" value="1"/>
</dbReference>
<comment type="caution">
    <text evidence="8">The sequence shown here is derived from an EMBL/GenBank/DDBJ whole genome shotgun (WGS) entry which is preliminary data.</text>
</comment>
<evidence type="ECO:0000313" key="9">
    <source>
        <dbReference type="Proteomes" id="UP000281112"/>
    </source>
</evidence>
<evidence type="ECO:0000313" key="8">
    <source>
        <dbReference type="EMBL" id="RQW63791.1"/>
    </source>
</evidence>
<sequence length="418" mass="46284">MLRMEFKPWERLISDVRLVPKMVLLMVFSTILIVLKQLWDASTFYHSILDVTQNAAVAQQHYDNYLVTIIWQTLLMIVVFIAILLFTARVMLRQTRFISQAITKMSSGDFSEQIIMDCKDEYGDVVREIESTRLQLQELVKLQRVSSEELTTLTEVMTISMSETKESAQEEFNEIDKLATAMIQMSSTVSTVADNAQQAAELTKNSSSSAEQGQHFVQRTIEKMRDLSGDISESAGAVNQVEERVGAINSVVDTIQGISEQTNLLALNAAIEAARAGDSGRGFAVVADEVRKLAQHTQTATVEIQDMITQLQASAISAVDLMEKSVVEAAEGVELITNAGEELSGIVEQVRMINEMNFQIASAASEQRTVAEDMGNNLGNVRELVEASVIVVTELLETSEVMQTNAQELDSKINAFRI</sequence>
<dbReference type="GO" id="GO:0006935">
    <property type="term" value="P:chemotaxis"/>
    <property type="evidence" value="ECO:0007669"/>
    <property type="project" value="UniProtKB-ARBA"/>
</dbReference>
<dbReference type="CDD" id="cd11386">
    <property type="entry name" value="MCP_signal"/>
    <property type="match status" value="1"/>
</dbReference>
<dbReference type="SMART" id="SM00283">
    <property type="entry name" value="MA"/>
    <property type="match status" value="1"/>
</dbReference>
<dbReference type="Proteomes" id="UP000281112">
    <property type="component" value="Unassembled WGS sequence"/>
</dbReference>
<evidence type="ECO:0000259" key="6">
    <source>
        <dbReference type="PROSITE" id="PS50111"/>
    </source>
</evidence>
<feature type="domain" description="HAMP" evidence="7">
    <location>
        <begin position="89"/>
        <end position="141"/>
    </location>
</feature>
<dbReference type="AlphaFoldDB" id="A0A3N9THN5"/>
<evidence type="ECO:0000256" key="3">
    <source>
        <dbReference type="ARBA" id="ARBA00029447"/>
    </source>
</evidence>
<feature type="transmembrane region" description="Helical" evidence="5">
    <location>
        <begin position="69"/>
        <end position="92"/>
    </location>
</feature>
<dbReference type="Gene3D" id="1.10.287.950">
    <property type="entry name" value="Methyl-accepting chemotaxis protein"/>
    <property type="match status" value="1"/>
</dbReference>
<keyword evidence="2 4" id="KW-0807">Transducer</keyword>
<dbReference type="PANTHER" id="PTHR32089:SF120">
    <property type="entry name" value="METHYL-ACCEPTING CHEMOTAXIS PROTEIN TLPQ"/>
    <property type="match status" value="1"/>
</dbReference>
<dbReference type="GO" id="GO:0007165">
    <property type="term" value="P:signal transduction"/>
    <property type="evidence" value="ECO:0007669"/>
    <property type="project" value="UniProtKB-KW"/>
</dbReference>
<dbReference type="InterPro" id="IPR003660">
    <property type="entry name" value="HAMP_dom"/>
</dbReference>
<keyword evidence="9" id="KW-1185">Reference proteome</keyword>
<evidence type="ECO:0000256" key="5">
    <source>
        <dbReference type="SAM" id="Phobius"/>
    </source>
</evidence>
<dbReference type="OrthoDB" id="2489132at2"/>
<protein>
    <submittedName>
        <fullName evidence="8">Methyl-accepting chemotaxis protein</fullName>
    </submittedName>
</protein>
<feature type="transmembrane region" description="Helical" evidence="5">
    <location>
        <begin position="21"/>
        <end position="39"/>
    </location>
</feature>
<accession>A0A3N9THN5</accession>
<proteinExistence type="inferred from homology"/>
<dbReference type="InterPro" id="IPR004089">
    <property type="entry name" value="MCPsignal_dom"/>
</dbReference>
<keyword evidence="5" id="KW-1133">Transmembrane helix</keyword>
<gene>
    <name evidence="8" type="ORF">EES38_04065</name>
</gene>
<dbReference type="SUPFAM" id="SSF58104">
    <property type="entry name" value="Methyl-accepting chemotaxis protein (MCP) signaling domain"/>
    <property type="match status" value="1"/>
</dbReference>
<dbReference type="PROSITE" id="PS50111">
    <property type="entry name" value="CHEMOTAXIS_TRANSDUC_2"/>
    <property type="match status" value="1"/>
</dbReference>
<evidence type="ECO:0000256" key="4">
    <source>
        <dbReference type="PROSITE-ProRule" id="PRU00284"/>
    </source>
</evidence>
<reference evidence="8 9" key="1">
    <citation type="submission" date="2018-11" db="EMBL/GenBank/DDBJ databases">
        <title>Vibrio LJC006 sp. nov., isolated from seawater during the bloom of the enteromorpha.</title>
        <authorList>
            <person name="Liang J."/>
        </authorList>
    </citation>
    <scope>NUCLEOTIDE SEQUENCE [LARGE SCALE GENOMIC DNA]</scope>
    <source>
        <strain evidence="8 9">LJC006</strain>
    </source>
</reference>
<evidence type="ECO:0000256" key="2">
    <source>
        <dbReference type="ARBA" id="ARBA00023224"/>
    </source>
</evidence>
<dbReference type="PANTHER" id="PTHR32089">
    <property type="entry name" value="METHYL-ACCEPTING CHEMOTAXIS PROTEIN MCPB"/>
    <property type="match status" value="1"/>
</dbReference>
<evidence type="ECO:0000256" key="1">
    <source>
        <dbReference type="ARBA" id="ARBA00004370"/>
    </source>
</evidence>
<dbReference type="PROSITE" id="PS50885">
    <property type="entry name" value="HAMP"/>
    <property type="match status" value="1"/>
</dbReference>
<dbReference type="FunFam" id="1.10.287.950:FF:000001">
    <property type="entry name" value="Methyl-accepting chemotaxis sensory transducer"/>
    <property type="match status" value="1"/>
</dbReference>
<comment type="similarity">
    <text evidence="3">Belongs to the methyl-accepting chemotaxis (MCP) protein family.</text>
</comment>